<evidence type="ECO:0000313" key="3">
    <source>
        <dbReference type="EMBL" id="KAL1206663.1"/>
    </source>
</evidence>
<dbReference type="InterPro" id="IPR045034">
    <property type="entry name" value="O-acyltransferase_WSD1-like"/>
</dbReference>
<keyword evidence="4" id="KW-1185">Reference proteome</keyword>
<accession>A0ABD1AJN1</accession>
<evidence type="ECO:0000256" key="1">
    <source>
        <dbReference type="SAM" id="Phobius"/>
    </source>
</evidence>
<dbReference type="InterPro" id="IPR009721">
    <property type="entry name" value="O-acyltransferase_WSD1_C"/>
</dbReference>
<dbReference type="PANTHER" id="PTHR31650:SF44">
    <property type="entry name" value="WAX ESTER SYNTHASE_DIACYLGLYCEROL ACYLTRANSFERASE 10-RELATED"/>
    <property type="match status" value="1"/>
</dbReference>
<sequence length="196" mass="21984">MKSDPNNLPDRIRFRACVPVNLRSEIGIQPLADMMSKGSKCRWGNYISFLIFPFSIGIETNPLVYLSKAKATMNRKKNSFHATLIYWFIKLILYMVGAKVGAVLFNRPCSTTTMWVSNIVGPVEEVSFQGHPIAYIALSAYGHSQALLIHFISYAEKMVISIAIDPRVIPDPHKLLYEMEESLKAMKATLSEGGLL</sequence>
<gene>
    <name evidence="3" type="ORF">V5N11_027223</name>
</gene>
<keyword evidence="1" id="KW-0472">Membrane</keyword>
<dbReference type="Pfam" id="PF06974">
    <property type="entry name" value="WS_DGAT_C"/>
    <property type="match status" value="1"/>
</dbReference>
<reference evidence="3 4" key="1">
    <citation type="submission" date="2024-04" db="EMBL/GenBank/DDBJ databases">
        <title>Genome assembly C_amara_ONT_v2.</title>
        <authorList>
            <person name="Yant L."/>
            <person name="Moore C."/>
            <person name="Slenker M."/>
        </authorList>
    </citation>
    <scope>NUCLEOTIDE SEQUENCE [LARGE SCALE GENOMIC DNA]</scope>
    <source>
        <tissue evidence="3">Leaf</tissue>
    </source>
</reference>
<name>A0ABD1AJN1_CARAN</name>
<dbReference type="Proteomes" id="UP001558713">
    <property type="component" value="Unassembled WGS sequence"/>
</dbReference>
<keyword evidence="3" id="KW-0012">Acyltransferase</keyword>
<dbReference type="PANTHER" id="PTHR31650">
    <property type="entry name" value="O-ACYLTRANSFERASE (WSD1-LIKE) FAMILY PROTEIN"/>
    <property type="match status" value="1"/>
</dbReference>
<feature type="domain" description="O-acyltransferase WSD1 C-terminal" evidence="2">
    <location>
        <begin position="43"/>
        <end position="187"/>
    </location>
</feature>
<keyword evidence="1" id="KW-0812">Transmembrane</keyword>
<dbReference type="GO" id="GO:0016746">
    <property type="term" value="F:acyltransferase activity"/>
    <property type="evidence" value="ECO:0007669"/>
    <property type="project" value="UniProtKB-KW"/>
</dbReference>
<comment type="caution">
    <text evidence="3">The sequence shown here is derived from an EMBL/GenBank/DDBJ whole genome shotgun (WGS) entry which is preliminary data.</text>
</comment>
<organism evidence="3 4">
    <name type="scientific">Cardamine amara subsp. amara</name>
    <dbReference type="NCBI Taxonomy" id="228776"/>
    <lineage>
        <taxon>Eukaryota</taxon>
        <taxon>Viridiplantae</taxon>
        <taxon>Streptophyta</taxon>
        <taxon>Embryophyta</taxon>
        <taxon>Tracheophyta</taxon>
        <taxon>Spermatophyta</taxon>
        <taxon>Magnoliopsida</taxon>
        <taxon>eudicotyledons</taxon>
        <taxon>Gunneridae</taxon>
        <taxon>Pentapetalae</taxon>
        <taxon>rosids</taxon>
        <taxon>malvids</taxon>
        <taxon>Brassicales</taxon>
        <taxon>Brassicaceae</taxon>
        <taxon>Cardamineae</taxon>
        <taxon>Cardamine</taxon>
    </lineage>
</organism>
<keyword evidence="1" id="KW-1133">Transmembrane helix</keyword>
<evidence type="ECO:0000313" key="4">
    <source>
        <dbReference type="Proteomes" id="UP001558713"/>
    </source>
</evidence>
<proteinExistence type="predicted"/>
<dbReference type="AlphaFoldDB" id="A0ABD1AJN1"/>
<dbReference type="EMBL" id="JBANAX010000497">
    <property type="protein sequence ID" value="KAL1206663.1"/>
    <property type="molecule type" value="Genomic_DNA"/>
</dbReference>
<feature type="transmembrane region" description="Helical" evidence="1">
    <location>
        <begin position="84"/>
        <end position="105"/>
    </location>
</feature>
<evidence type="ECO:0000259" key="2">
    <source>
        <dbReference type="Pfam" id="PF06974"/>
    </source>
</evidence>
<protein>
    <submittedName>
        <fullName evidence="3">Wax ester synthase/diacylglycerol acyltransferase 7</fullName>
    </submittedName>
</protein>
<keyword evidence="3" id="KW-0808">Transferase</keyword>
<feature type="transmembrane region" description="Helical" evidence="1">
    <location>
        <begin position="43"/>
        <end position="64"/>
    </location>
</feature>